<evidence type="ECO:0000313" key="1">
    <source>
        <dbReference type="EMBL" id="KAF9515062.1"/>
    </source>
</evidence>
<dbReference type="Pfam" id="PF04252">
    <property type="entry name" value="SFM1-like"/>
    <property type="match status" value="1"/>
</dbReference>
<organism evidence="1 2">
    <name type="scientific">Hydnum rufescens UP504</name>
    <dbReference type="NCBI Taxonomy" id="1448309"/>
    <lineage>
        <taxon>Eukaryota</taxon>
        <taxon>Fungi</taxon>
        <taxon>Dikarya</taxon>
        <taxon>Basidiomycota</taxon>
        <taxon>Agaricomycotina</taxon>
        <taxon>Agaricomycetes</taxon>
        <taxon>Cantharellales</taxon>
        <taxon>Hydnaceae</taxon>
        <taxon>Hydnum</taxon>
    </lineage>
</organism>
<reference evidence="1" key="1">
    <citation type="journal article" date="2020" name="Nat. Commun.">
        <title>Large-scale genome sequencing of mycorrhizal fungi provides insights into the early evolution of symbiotic traits.</title>
        <authorList>
            <person name="Miyauchi S."/>
            <person name="Kiss E."/>
            <person name="Kuo A."/>
            <person name="Drula E."/>
            <person name="Kohler A."/>
            <person name="Sanchez-Garcia M."/>
            <person name="Morin E."/>
            <person name="Andreopoulos B."/>
            <person name="Barry K.W."/>
            <person name="Bonito G."/>
            <person name="Buee M."/>
            <person name="Carver A."/>
            <person name="Chen C."/>
            <person name="Cichocki N."/>
            <person name="Clum A."/>
            <person name="Culley D."/>
            <person name="Crous P.W."/>
            <person name="Fauchery L."/>
            <person name="Girlanda M."/>
            <person name="Hayes R.D."/>
            <person name="Keri Z."/>
            <person name="LaButti K."/>
            <person name="Lipzen A."/>
            <person name="Lombard V."/>
            <person name="Magnuson J."/>
            <person name="Maillard F."/>
            <person name="Murat C."/>
            <person name="Nolan M."/>
            <person name="Ohm R.A."/>
            <person name="Pangilinan J."/>
            <person name="Pereira M.F."/>
            <person name="Perotto S."/>
            <person name="Peter M."/>
            <person name="Pfister S."/>
            <person name="Riley R."/>
            <person name="Sitrit Y."/>
            <person name="Stielow J.B."/>
            <person name="Szollosi G."/>
            <person name="Zifcakova L."/>
            <person name="Stursova M."/>
            <person name="Spatafora J.W."/>
            <person name="Tedersoo L."/>
            <person name="Vaario L.M."/>
            <person name="Yamada A."/>
            <person name="Yan M."/>
            <person name="Wang P."/>
            <person name="Xu J."/>
            <person name="Bruns T."/>
            <person name="Baldrian P."/>
            <person name="Vilgalys R."/>
            <person name="Dunand C."/>
            <person name="Henrissat B."/>
            <person name="Grigoriev I.V."/>
            <person name="Hibbett D."/>
            <person name="Nagy L.G."/>
            <person name="Martin F.M."/>
        </authorList>
    </citation>
    <scope>NUCLEOTIDE SEQUENCE</scope>
    <source>
        <strain evidence="1">UP504</strain>
    </source>
</reference>
<proteinExistence type="predicted"/>
<dbReference type="EMBL" id="MU128954">
    <property type="protein sequence ID" value="KAF9515062.1"/>
    <property type="molecule type" value="Genomic_DNA"/>
</dbReference>
<dbReference type="CDD" id="cd18090">
    <property type="entry name" value="Arginine_MT_Sfm1"/>
    <property type="match status" value="1"/>
</dbReference>
<evidence type="ECO:0000313" key="2">
    <source>
        <dbReference type="Proteomes" id="UP000886523"/>
    </source>
</evidence>
<dbReference type="PANTHER" id="PTHR35517:SF1">
    <property type="entry name" value="PROTEIN ARGININE N-METHYLTRANSFERASE SFM1"/>
    <property type="match status" value="1"/>
</dbReference>
<gene>
    <name evidence="1" type="ORF">BS47DRAFT_1328550</name>
</gene>
<protein>
    <recommendedName>
        <fullName evidence="3">DUF431-domain-containing protein</fullName>
    </recommendedName>
</protein>
<evidence type="ECO:0008006" key="3">
    <source>
        <dbReference type="Google" id="ProtNLM"/>
    </source>
</evidence>
<accession>A0A9P6DV83</accession>
<dbReference type="GO" id="GO:0035241">
    <property type="term" value="F:protein-arginine omega-N monomethyltransferase activity"/>
    <property type="evidence" value="ECO:0007669"/>
    <property type="project" value="TreeGrafter"/>
</dbReference>
<comment type="caution">
    <text evidence="1">The sequence shown here is derived from an EMBL/GenBank/DDBJ whole genome shotgun (WGS) entry which is preliminary data.</text>
</comment>
<dbReference type="AlphaFoldDB" id="A0A9P6DV83"/>
<sequence length="221" mass="24860">MPSSFSYVVEHMEEDDERTKNIPHWVQLEYRHMLVLAGQDATVHFTNLSISTVNSLSSTLASKKDSMAPTAKIHATTMGVLELMKQNHVPIDRVCLLDPKARVELSPQDGEGGFDWFLFGGILGDDPPRDRTSELRALGFPSRRLGPVQMTTDTALGVTKIVVVDKVPLDAIPYIDHPTIRFNSKDSVEMPFRYILQDNEALLPPGMREHLLEDLNKSFEF</sequence>
<name>A0A9P6DV83_9AGAM</name>
<dbReference type="PANTHER" id="PTHR35517">
    <property type="entry name" value="PROTEIN ARGININE N-METHYLTRANSFERASE SFM1"/>
    <property type="match status" value="1"/>
</dbReference>
<dbReference type="InterPro" id="IPR007364">
    <property type="entry name" value="SFM1-like"/>
</dbReference>
<dbReference type="OrthoDB" id="373498at2759"/>
<keyword evidence="2" id="KW-1185">Reference proteome</keyword>
<dbReference type="Proteomes" id="UP000886523">
    <property type="component" value="Unassembled WGS sequence"/>
</dbReference>